<protein>
    <submittedName>
        <fullName evidence="1">Uncharacterized protein</fullName>
    </submittedName>
</protein>
<gene>
    <name evidence="1" type="primary">41</name>
    <name evidence="1" type="ORF">DS6A_41</name>
</gene>
<reference evidence="1 2" key="1">
    <citation type="journal article" date="2012" name="J. Virol.">
        <title>Complete Genome Sequences of 138 Mycobacteriophages.</title>
        <authorList>
            <consortium name="the Science Education Alliance Phage Hunters Advancing Genomics and Evolutionary Science Program"/>
            <consortium name="the KwaZulu-Natal Research Institute for Tuberculosis and HIV Mycobacterial Genetics Course Students"/>
            <consortium name="the Phage Hunters Integrating Research and Education Program"/>
            <person name="Hatfull G.F."/>
        </authorList>
    </citation>
    <scope>NUCLEOTIDE SEQUENCE [LARGE SCALE GENOMIC DNA]</scope>
</reference>
<accession>G8I4F1</accession>
<evidence type="ECO:0000313" key="2">
    <source>
        <dbReference type="Proteomes" id="UP000005857"/>
    </source>
</evidence>
<name>G8I4F1_9CAUD</name>
<dbReference type="Proteomes" id="UP000005857">
    <property type="component" value="Segment"/>
</dbReference>
<dbReference type="RefSeq" id="YP_009018729.1">
    <property type="nucleotide sequence ID" value="NC_023744.1"/>
</dbReference>
<dbReference type="KEGG" id="vg:18990039"/>
<proteinExistence type="predicted"/>
<evidence type="ECO:0000313" key="1">
    <source>
        <dbReference type="EMBL" id="AER47595.1"/>
    </source>
</evidence>
<organism evidence="1 2">
    <name type="scientific">Mycobacterium phage DS6A</name>
    <dbReference type="NCBI Taxonomy" id="45764"/>
    <lineage>
        <taxon>Viruses</taxon>
        <taxon>Duplodnaviria</taxon>
        <taxon>Heunggongvirae</taxon>
        <taxon>Uroviricota</taxon>
        <taxon>Caudoviricetes</taxon>
        <taxon>Hnatkovirus</taxon>
        <taxon>Hnatkovirus DS6A</taxon>
    </lineage>
</organism>
<dbReference type="EMBL" id="JN698994">
    <property type="protein sequence ID" value="AER47595.1"/>
    <property type="molecule type" value="Genomic_DNA"/>
</dbReference>
<keyword evidence="2" id="KW-1185">Reference proteome</keyword>
<sequence length="68" mass="7194">MTIAEPNWDARCAAAGARLAEARAAADAALADARDLALRAIAAGHPEQRTARQLGVDRMAVRGWLGKR</sequence>
<dbReference type="GeneID" id="18990039"/>